<evidence type="ECO:0000256" key="4">
    <source>
        <dbReference type="ARBA" id="ARBA00023163"/>
    </source>
</evidence>
<dbReference type="Pfam" id="PF00847">
    <property type="entry name" value="AP2"/>
    <property type="match status" value="1"/>
</dbReference>
<feature type="domain" description="AP2/ERF" evidence="7">
    <location>
        <begin position="1217"/>
        <end position="1268"/>
    </location>
</feature>
<dbReference type="Gene3D" id="1.20.5.2050">
    <property type="match status" value="1"/>
</dbReference>
<proteinExistence type="predicted"/>
<keyword evidence="3" id="KW-0238">DNA-binding</keyword>
<reference evidence="8" key="1">
    <citation type="submission" date="2022-07" db="EMBL/GenBank/DDBJ databases">
        <title>Evaluation of T. orientalis genome assembly methods using nanopore sequencing and analysis of variation between genomes.</title>
        <authorList>
            <person name="Yam J."/>
            <person name="Micallef M.L."/>
            <person name="Liu M."/>
            <person name="Djordjevic S.P."/>
            <person name="Bogema D.R."/>
            <person name="Jenkins C."/>
        </authorList>
    </citation>
    <scope>NUCLEOTIDE SEQUENCE</scope>
    <source>
        <strain evidence="8">Fish Creek</strain>
    </source>
</reference>
<keyword evidence="4" id="KW-0804">Transcription</keyword>
<feature type="region of interest" description="Disordered" evidence="6">
    <location>
        <begin position="1140"/>
        <end position="1167"/>
    </location>
</feature>
<evidence type="ECO:0000313" key="8">
    <source>
        <dbReference type="EMBL" id="UKJ89185.2"/>
    </source>
</evidence>
<sequence length="1305" mass="146614">MVEVFTSKQSKTEDKPTYLDSKFSVDSTCSTRVNNSTDFSVYSSDSFDVKTTNLESTRSPASTIGESNNADPSSLSSNTVSVPNYGHDQSSIERSQEASYAVMDPGYDYKRKRIMFDSSNREMMPEYVSEEILNKTNYVPMSGLSRSHDEYYYGSGVESSTGEQKQVMSKSLDEIMKNVNSNAYKVYEDDIMDLEKSSKKMKYEEDEGYSQFDSNTSTVNSDSNSVADVAETAGPMESEEANESREERSNEARRVFKDIFDPKNWDKSWTIYTKPRKDRSAELVSELYVFMLQLKLLNSLELVRAVCRPWGVPPHGNDYVFHFDQIAGCRDLSLLQKYEEVFAPLYGKFKAGSPSVLWTRLADVDYFKIVFKLECIRFKQPFSSTIYENILRYTLSKLRASKRRSELGADEDEETSPVGDLESLNNKHAMDEMNMRRKVCGVCGNIVKRECRYCASMDSSPSNRVLINTVQVNTEEGTNSEFARSRVPKINGQNKAVAVSSVDTGALKATSVDAVTIEVDGKTLSNDQSALDTAASVRDVVASAKYAAGGSLATAYVTGGSDAVMNGSSCNGSKEKLVNGHGINGKDVYGRGSSLMAASIKDKEYGTVLLSDHRNGVCKDHAGKFVRLGGTGGTSISNGDYHNSKVYALSSDGYYTSGKKDGVYEKKGYRMKVDEVYDLCLGGGMQVRTVERRKSSDVEGDEWTERRISDTDGFILTNFSAGNEYESPNVYREDLATSFKYSAPSAADKQTPGVMSSSAAKEGVYAIIGNSQESEDMTSNDNNTRLISSDLVDGSEVDVTTHSNVDFAEHFLDQGSADSCSGLKEGESGTEDEDRKLKEEMMRNAVFREGVLKTNLFKDNPLTEDMLKKLDRDYNYNAYNRGYPTHYKKGERINVRSSGSNGRSNIVGGLEVCPGMSGSRMGRGGREEFSLVGGVEVGCREGVDVEGYEEGDYKQREEYLQYLSENYGLLDEEVLMRDEAILASLDEDMVNSEVTEEENYHHVTDQDIEKIVLSVLNRRLSGEYTKYDQNPLVALYGSNSEDAMNSEQMNRVGSVEGYGQRGDKGMQSKKLKKKEDDYRNVDKYAYVENKYARMENRYNYMDYTPTYYTTSGTKDKKKIRDLDYEFPNFNRGKLPGKLTKVDKQEKAKKTEKQVKTTVQPKGDGGKRKFELASPFKSHLANISRYYREGYYDDIIQPKAYGPTKDKEIKISSHVVSASVSYDKRQQRFMAQWKTREGTKHSKSFYAKRYASPIMARKHAELYKMYILQHRVMNASELVEPTYEQLLANNFKDLDNINVGELDYDL</sequence>
<evidence type="ECO:0000259" key="7">
    <source>
        <dbReference type="Pfam" id="PF00847"/>
    </source>
</evidence>
<feature type="region of interest" description="Disordered" evidence="6">
    <location>
        <begin position="205"/>
        <end position="253"/>
    </location>
</feature>
<feature type="compositionally biased region" description="Basic and acidic residues" evidence="6">
    <location>
        <begin position="1140"/>
        <end position="1154"/>
    </location>
</feature>
<gene>
    <name evidence="8" type="ORF">MACJ_002433</name>
</gene>
<evidence type="ECO:0000256" key="3">
    <source>
        <dbReference type="ARBA" id="ARBA00023125"/>
    </source>
</evidence>
<dbReference type="GO" id="GO:0003700">
    <property type="term" value="F:DNA-binding transcription factor activity"/>
    <property type="evidence" value="ECO:0007669"/>
    <property type="project" value="InterPro"/>
</dbReference>
<feature type="compositionally biased region" description="Basic and acidic residues" evidence="6">
    <location>
        <begin position="242"/>
        <end position="253"/>
    </location>
</feature>
<feature type="region of interest" description="Disordered" evidence="6">
    <location>
        <begin position="1055"/>
        <end position="1074"/>
    </location>
</feature>
<dbReference type="GO" id="GO:0005634">
    <property type="term" value="C:nucleus"/>
    <property type="evidence" value="ECO:0007669"/>
    <property type="project" value="UniProtKB-SubCell"/>
</dbReference>
<name>A0A976QSP0_THEOR</name>
<evidence type="ECO:0000313" key="9">
    <source>
        <dbReference type="Proteomes" id="UP000244803"/>
    </source>
</evidence>
<feature type="compositionally biased region" description="Polar residues" evidence="6">
    <location>
        <begin position="51"/>
        <end position="89"/>
    </location>
</feature>
<feature type="region of interest" description="Disordered" evidence="6">
    <location>
        <begin position="51"/>
        <end position="97"/>
    </location>
</feature>
<dbReference type="EMBL" id="CP056066">
    <property type="protein sequence ID" value="UKJ89185.2"/>
    <property type="molecule type" value="Genomic_DNA"/>
</dbReference>
<evidence type="ECO:0000256" key="1">
    <source>
        <dbReference type="ARBA" id="ARBA00004123"/>
    </source>
</evidence>
<evidence type="ECO:0000256" key="6">
    <source>
        <dbReference type="SAM" id="MobiDB-lite"/>
    </source>
</evidence>
<feature type="compositionally biased region" description="Low complexity" evidence="6">
    <location>
        <begin position="213"/>
        <end position="230"/>
    </location>
</feature>
<organism evidence="8 9">
    <name type="scientific">Theileria orientalis</name>
    <dbReference type="NCBI Taxonomy" id="68886"/>
    <lineage>
        <taxon>Eukaryota</taxon>
        <taxon>Sar</taxon>
        <taxon>Alveolata</taxon>
        <taxon>Apicomplexa</taxon>
        <taxon>Aconoidasida</taxon>
        <taxon>Piroplasmida</taxon>
        <taxon>Theileriidae</taxon>
        <taxon>Theileria</taxon>
    </lineage>
</organism>
<dbReference type="OrthoDB" id="365876at2759"/>
<dbReference type="InterPro" id="IPR001471">
    <property type="entry name" value="AP2/ERF_dom"/>
</dbReference>
<protein>
    <recommendedName>
        <fullName evidence="7">AP2/ERF domain-containing protein</fullName>
    </recommendedName>
</protein>
<accession>A0A976QSP0</accession>
<keyword evidence="2" id="KW-0805">Transcription regulation</keyword>
<keyword evidence="5" id="KW-0539">Nucleus</keyword>
<comment type="subcellular location">
    <subcellularLocation>
        <location evidence="1">Nucleus</location>
    </subcellularLocation>
</comment>
<dbReference type="Proteomes" id="UP000244803">
    <property type="component" value="Chromosome 3"/>
</dbReference>
<feature type="region of interest" description="Disordered" evidence="6">
    <location>
        <begin position="1"/>
        <end position="21"/>
    </location>
</feature>
<evidence type="ECO:0000256" key="2">
    <source>
        <dbReference type="ARBA" id="ARBA00023015"/>
    </source>
</evidence>
<dbReference type="GO" id="GO:0003677">
    <property type="term" value="F:DNA binding"/>
    <property type="evidence" value="ECO:0007669"/>
    <property type="project" value="UniProtKB-KW"/>
</dbReference>
<evidence type="ECO:0000256" key="5">
    <source>
        <dbReference type="ARBA" id="ARBA00023242"/>
    </source>
</evidence>